<dbReference type="InterPro" id="IPR035924">
    <property type="entry name" value="FlaG-like_sf"/>
</dbReference>
<keyword evidence="2" id="KW-0966">Cell projection</keyword>
<dbReference type="NCBIfam" id="NF005834">
    <property type="entry name" value="PRK07738.1"/>
    <property type="match status" value="1"/>
</dbReference>
<accession>A0A5D4T3L6</accession>
<feature type="compositionally biased region" description="Polar residues" evidence="1">
    <location>
        <begin position="11"/>
        <end position="27"/>
    </location>
</feature>
<dbReference type="InterPro" id="IPR005186">
    <property type="entry name" value="FlaG"/>
</dbReference>
<dbReference type="EMBL" id="VTEV01000002">
    <property type="protein sequence ID" value="TYS69889.1"/>
    <property type="molecule type" value="Genomic_DNA"/>
</dbReference>
<sequence length="115" mass="13081">MHISPIGGGSLDSTTRTQAQGTVSTKVDVSIMETKQTHPEQSRKQMEQIVDGMNDFMKPMNVSVRFELHDELNEYYVTVVDVATDEVIREIPSKKFLDMYAAMTEYMGLFVDKKI</sequence>
<gene>
    <name evidence="2" type="primary">flaG</name>
    <name evidence="2" type="ORF">FZC76_06590</name>
</gene>
<feature type="compositionally biased region" description="Basic and acidic residues" evidence="1">
    <location>
        <begin position="35"/>
        <end position="44"/>
    </location>
</feature>
<proteinExistence type="predicted"/>
<name>A0A5D4T3L6_9BACI</name>
<dbReference type="STRING" id="79883.GCA_001636495_01095"/>
<reference evidence="2 3" key="1">
    <citation type="submission" date="2019-08" db="EMBL/GenBank/DDBJ databases">
        <title>Bacillus genomes from the desert of Cuatro Cienegas, Coahuila.</title>
        <authorList>
            <person name="Olmedo-Alvarez G."/>
        </authorList>
    </citation>
    <scope>NUCLEOTIDE SEQUENCE [LARGE SCALE GENOMIC DNA]</scope>
    <source>
        <strain evidence="2 3">CH28_1T</strain>
    </source>
</reference>
<dbReference type="Pfam" id="PF03646">
    <property type="entry name" value="FlaG"/>
    <property type="match status" value="1"/>
</dbReference>
<dbReference type="OrthoDB" id="9799867at2"/>
<dbReference type="Gene3D" id="3.30.160.170">
    <property type="entry name" value="FlaG-like"/>
    <property type="match status" value="1"/>
</dbReference>
<keyword evidence="2" id="KW-0969">Cilium</keyword>
<comment type="caution">
    <text evidence="2">The sequence shown here is derived from an EMBL/GenBank/DDBJ whole genome shotgun (WGS) entry which is preliminary data.</text>
</comment>
<keyword evidence="2" id="KW-0282">Flagellum</keyword>
<feature type="region of interest" description="Disordered" evidence="1">
    <location>
        <begin position="1"/>
        <end position="44"/>
    </location>
</feature>
<dbReference type="PANTHER" id="PTHR37166">
    <property type="entry name" value="PROTEIN FLAG"/>
    <property type="match status" value="1"/>
</dbReference>
<dbReference type="PANTHER" id="PTHR37166:SF1">
    <property type="entry name" value="PROTEIN FLAG"/>
    <property type="match status" value="1"/>
</dbReference>
<feature type="compositionally biased region" description="Gly residues" evidence="1">
    <location>
        <begin position="1"/>
        <end position="10"/>
    </location>
</feature>
<dbReference type="RefSeq" id="WP_148987450.1">
    <property type="nucleotide sequence ID" value="NZ_VTEV01000002.1"/>
</dbReference>
<dbReference type="SUPFAM" id="SSF160214">
    <property type="entry name" value="FlaG-like"/>
    <property type="match status" value="1"/>
</dbReference>
<dbReference type="Proteomes" id="UP000322524">
    <property type="component" value="Unassembled WGS sequence"/>
</dbReference>
<dbReference type="AlphaFoldDB" id="A0A5D4T3L6"/>
<evidence type="ECO:0000313" key="2">
    <source>
        <dbReference type="EMBL" id="TYS69889.1"/>
    </source>
</evidence>
<protein>
    <submittedName>
        <fullName evidence="2">Flagellar protein FlaG</fullName>
    </submittedName>
</protein>
<evidence type="ECO:0000313" key="3">
    <source>
        <dbReference type="Proteomes" id="UP000322524"/>
    </source>
</evidence>
<evidence type="ECO:0000256" key="1">
    <source>
        <dbReference type="SAM" id="MobiDB-lite"/>
    </source>
</evidence>
<organism evidence="2 3">
    <name type="scientific">Sutcliffiella horikoshii</name>
    <dbReference type="NCBI Taxonomy" id="79883"/>
    <lineage>
        <taxon>Bacteria</taxon>
        <taxon>Bacillati</taxon>
        <taxon>Bacillota</taxon>
        <taxon>Bacilli</taxon>
        <taxon>Bacillales</taxon>
        <taxon>Bacillaceae</taxon>
        <taxon>Sutcliffiella</taxon>
    </lineage>
</organism>